<protein>
    <submittedName>
        <fullName evidence="1">Uncharacterized protein</fullName>
    </submittedName>
</protein>
<evidence type="ECO:0000313" key="1">
    <source>
        <dbReference type="EMBL" id="KAK5968851.1"/>
    </source>
</evidence>
<evidence type="ECO:0000313" key="2">
    <source>
        <dbReference type="Proteomes" id="UP001331761"/>
    </source>
</evidence>
<name>A0AAN8ID82_TRICO</name>
<organism evidence="1 2">
    <name type="scientific">Trichostrongylus colubriformis</name>
    <name type="common">Black scour worm</name>
    <dbReference type="NCBI Taxonomy" id="6319"/>
    <lineage>
        <taxon>Eukaryota</taxon>
        <taxon>Metazoa</taxon>
        <taxon>Ecdysozoa</taxon>
        <taxon>Nematoda</taxon>
        <taxon>Chromadorea</taxon>
        <taxon>Rhabditida</taxon>
        <taxon>Rhabditina</taxon>
        <taxon>Rhabditomorpha</taxon>
        <taxon>Strongyloidea</taxon>
        <taxon>Trichostrongylidae</taxon>
        <taxon>Trichostrongylus</taxon>
    </lineage>
</organism>
<sequence length="227" mass="25814">MPKPTHAIVFFNSSKTADIVELSAVSGDCAVNTTTKVRWNKKFYTARIIFIGTKIECEGKIKDVTEDGTILERFFTVGESATFVQERSADDVETDSIAEALYKMKAGMRSLTGALREFEMKLQGSLSRMDRRMSSMEIALKCNRLPRERMEALLTLKLRHMTKFALASEQELYEEDPSELHPKVEDRKCTASRVNFIREVVFMTCLCTSSSNILTSRRSRKKVSGKR</sequence>
<dbReference type="AlphaFoldDB" id="A0AAN8ID82"/>
<comment type="caution">
    <text evidence="1">The sequence shown here is derived from an EMBL/GenBank/DDBJ whole genome shotgun (WGS) entry which is preliminary data.</text>
</comment>
<accession>A0AAN8ID82</accession>
<dbReference type="EMBL" id="WIXE01020920">
    <property type="protein sequence ID" value="KAK5968851.1"/>
    <property type="molecule type" value="Genomic_DNA"/>
</dbReference>
<proteinExistence type="predicted"/>
<gene>
    <name evidence="1" type="ORF">GCK32_014757</name>
</gene>
<reference evidence="1 2" key="1">
    <citation type="submission" date="2019-10" db="EMBL/GenBank/DDBJ databases">
        <title>Assembly and Annotation for the nematode Trichostrongylus colubriformis.</title>
        <authorList>
            <person name="Martin J."/>
        </authorList>
    </citation>
    <scope>NUCLEOTIDE SEQUENCE [LARGE SCALE GENOMIC DNA]</scope>
    <source>
        <strain evidence="1">G859</strain>
        <tissue evidence="1">Whole worm</tissue>
    </source>
</reference>
<keyword evidence="2" id="KW-1185">Reference proteome</keyword>
<dbReference type="Proteomes" id="UP001331761">
    <property type="component" value="Unassembled WGS sequence"/>
</dbReference>